<dbReference type="InterPro" id="IPR029052">
    <property type="entry name" value="Metallo-depent_PP-like"/>
</dbReference>
<evidence type="ECO:0000256" key="1">
    <source>
        <dbReference type="SAM" id="Phobius"/>
    </source>
</evidence>
<gene>
    <name evidence="2" type="ORF">CCAP1982_LOCUS6980</name>
</gene>
<reference evidence="2" key="1">
    <citation type="submission" date="2020-11" db="EMBL/GenBank/DDBJ databases">
        <authorList>
            <person name="Whitehead M."/>
        </authorList>
    </citation>
    <scope>NUCLEOTIDE SEQUENCE</scope>
    <source>
        <strain evidence="2">EGII</strain>
    </source>
</reference>
<keyword evidence="1" id="KW-0812">Transmembrane</keyword>
<name>A0A811UI43_CERCA</name>
<dbReference type="Gene3D" id="3.60.21.10">
    <property type="match status" value="1"/>
</dbReference>
<keyword evidence="1" id="KW-0472">Membrane</keyword>
<dbReference type="PANTHER" id="PTHR45619">
    <property type="entry name" value="SERINE/THREONINE-PROTEIN PHOSPHATASE PP2A-RELATED"/>
    <property type="match status" value="1"/>
</dbReference>
<evidence type="ECO:0000313" key="3">
    <source>
        <dbReference type="Proteomes" id="UP000606786"/>
    </source>
</evidence>
<comment type="caution">
    <text evidence="2">The sequence shown here is derived from an EMBL/GenBank/DDBJ whole genome shotgun (WGS) entry which is preliminary data.</text>
</comment>
<proteinExistence type="predicted"/>
<dbReference type="InterPro" id="IPR047129">
    <property type="entry name" value="PPA2-like"/>
</dbReference>
<keyword evidence="1" id="KW-1133">Transmembrane helix</keyword>
<protein>
    <submittedName>
        <fullName evidence="2">(Mediterranean fruit fly) hypothetical protein</fullName>
    </submittedName>
</protein>
<dbReference type="Proteomes" id="UP000606786">
    <property type="component" value="Unassembled WGS sequence"/>
</dbReference>
<dbReference type="EMBL" id="CAJHJT010000012">
    <property type="protein sequence ID" value="CAD6998380.1"/>
    <property type="molecule type" value="Genomic_DNA"/>
</dbReference>
<accession>A0A811UI43</accession>
<dbReference type="GO" id="GO:0004722">
    <property type="term" value="F:protein serine/threonine phosphatase activity"/>
    <property type="evidence" value="ECO:0007669"/>
    <property type="project" value="InterPro"/>
</dbReference>
<evidence type="ECO:0000313" key="2">
    <source>
        <dbReference type="EMBL" id="CAD6998380.1"/>
    </source>
</evidence>
<sequence length="115" mass="12921">MSPDKLRKFMDSTMSAYESTATQMFGNTLLIYLILPLTALVDGQIFCLHGGLSPSIDSLDHIRAWTDSKRCHMRVNVRFIMGPILMIGAVGVFHLVVPATHLVRTFRRLSITQMV</sequence>
<keyword evidence="3" id="KW-1185">Reference proteome</keyword>
<feature type="transmembrane region" description="Helical" evidence="1">
    <location>
        <begin position="79"/>
        <end position="103"/>
    </location>
</feature>
<dbReference type="SUPFAM" id="SSF56300">
    <property type="entry name" value="Metallo-dependent phosphatases"/>
    <property type="match status" value="1"/>
</dbReference>
<dbReference type="AlphaFoldDB" id="A0A811UI43"/>
<organism evidence="2 3">
    <name type="scientific">Ceratitis capitata</name>
    <name type="common">Mediterranean fruit fly</name>
    <name type="synonym">Tephritis capitata</name>
    <dbReference type="NCBI Taxonomy" id="7213"/>
    <lineage>
        <taxon>Eukaryota</taxon>
        <taxon>Metazoa</taxon>
        <taxon>Ecdysozoa</taxon>
        <taxon>Arthropoda</taxon>
        <taxon>Hexapoda</taxon>
        <taxon>Insecta</taxon>
        <taxon>Pterygota</taxon>
        <taxon>Neoptera</taxon>
        <taxon>Endopterygota</taxon>
        <taxon>Diptera</taxon>
        <taxon>Brachycera</taxon>
        <taxon>Muscomorpha</taxon>
        <taxon>Tephritoidea</taxon>
        <taxon>Tephritidae</taxon>
        <taxon>Ceratitis</taxon>
        <taxon>Ceratitis</taxon>
    </lineage>
</organism>